<accession>A0AA37V0L1</accession>
<keyword evidence="3" id="KW-1185">Reference proteome</keyword>
<dbReference type="EMBL" id="BRXS01000002">
    <property type="protein sequence ID" value="GLC24715.1"/>
    <property type="molecule type" value="Genomic_DNA"/>
</dbReference>
<comment type="caution">
    <text evidence="2">The sequence shown here is derived from an EMBL/GenBank/DDBJ whole genome shotgun (WGS) entry which is preliminary data.</text>
</comment>
<reference evidence="2" key="1">
    <citation type="submission" date="2022-08" db="EMBL/GenBank/DDBJ databases">
        <title>Draft genome sequencing of Roseisolibacter agri AW1220.</title>
        <authorList>
            <person name="Tobiishi Y."/>
            <person name="Tonouchi A."/>
        </authorList>
    </citation>
    <scope>NUCLEOTIDE SEQUENCE</scope>
    <source>
        <strain evidence="2">AW1220</strain>
    </source>
</reference>
<evidence type="ECO:0000256" key="1">
    <source>
        <dbReference type="SAM" id="MobiDB-lite"/>
    </source>
</evidence>
<proteinExistence type="predicted"/>
<protein>
    <submittedName>
        <fullName evidence="2">Uncharacterized protein</fullName>
    </submittedName>
</protein>
<organism evidence="2 3">
    <name type="scientific">Roseisolibacter agri</name>
    <dbReference type="NCBI Taxonomy" id="2014610"/>
    <lineage>
        <taxon>Bacteria</taxon>
        <taxon>Pseudomonadati</taxon>
        <taxon>Gemmatimonadota</taxon>
        <taxon>Gemmatimonadia</taxon>
        <taxon>Gemmatimonadales</taxon>
        <taxon>Gemmatimonadaceae</taxon>
        <taxon>Roseisolibacter</taxon>
    </lineage>
</organism>
<dbReference type="AlphaFoldDB" id="A0AA37V0L1"/>
<sequence>MNELGYTLTNTSKEAGFITATKQTSGMGTKLLTGSEYHDQLTISIFGDSASGRKIRATAGRTDRKSNLFGTSSQAMKPSEAGKADANALLQSCADGSMPTQGLN</sequence>
<dbReference type="Proteomes" id="UP001161325">
    <property type="component" value="Unassembled WGS sequence"/>
</dbReference>
<evidence type="ECO:0000313" key="2">
    <source>
        <dbReference type="EMBL" id="GLC24715.1"/>
    </source>
</evidence>
<gene>
    <name evidence="2" type="ORF">rosag_12280</name>
</gene>
<evidence type="ECO:0000313" key="3">
    <source>
        <dbReference type="Proteomes" id="UP001161325"/>
    </source>
</evidence>
<feature type="region of interest" description="Disordered" evidence="1">
    <location>
        <begin position="58"/>
        <end position="84"/>
    </location>
</feature>
<name>A0AA37V0L1_9BACT</name>